<dbReference type="EMBL" id="CAADRM010000153">
    <property type="protein sequence ID" value="VFU18539.1"/>
    <property type="molecule type" value="Genomic_DNA"/>
</dbReference>
<comment type="similarity">
    <text evidence="2">Belongs to the binding-protein-dependent transport system permease family. CysTW subfamily.</text>
</comment>
<dbReference type="GO" id="GO:0006817">
    <property type="term" value="P:phosphate ion transport"/>
    <property type="evidence" value="ECO:0007669"/>
    <property type="project" value="UniProtKB-KW"/>
</dbReference>
<dbReference type="AlphaFoldDB" id="A0A485M713"/>
<dbReference type="InterPro" id="IPR000515">
    <property type="entry name" value="MetI-like"/>
</dbReference>
<feature type="domain" description="ABC transmembrane type-1" evidence="10">
    <location>
        <begin position="63"/>
        <end position="273"/>
    </location>
</feature>
<keyword evidence="3" id="KW-0813">Transport</keyword>
<dbReference type="InterPro" id="IPR035906">
    <property type="entry name" value="MetI-like_sf"/>
</dbReference>
<protein>
    <submittedName>
        <fullName evidence="11">Binding-protein-dependent transport systems inner membrane component</fullName>
    </submittedName>
</protein>
<proteinExistence type="inferred from homology"/>
<evidence type="ECO:0000256" key="7">
    <source>
        <dbReference type="ARBA" id="ARBA00022989"/>
    </source>
</evidence>
<feature type="transmembrane region" description="Helical" evidence="9">
    <location>
        <begin position="67"/>
        <end position="91"/>
    </location>
</feature>
<dbReference type="PROSITE" id="PS50928">
    <property type="entry name" value="ABC_TM1"/>
    <property type="match status" value="1"/>
</dbReference>
<dbReference type="SUPFAM" id="SSF161098">
    <property type="entry name" value="MetI-like"/>
    <property type="match status" value="1"/>
</dbReference>
<evidence type="ECO:0000256" key="4">
    <source>
        <dbReference type="ARBA" id="ARBA00022475"/>
    </source>
</evidence>
<dbReference type="Gene3D" id="1.10.3720.10">
    <property type="entry name" value="MetI-like"/>
    <property type="match status" value="1"/>
</dbReference>
<keyword evidence="6 9" id="KW-0812">Transmembrane</keyword>
<gene>
    <name evidence="11" type="primary">pstC</name>
    <name evidence="11" type="ORF">SCFA_850009</name>
</gene>
<feature type="transmembrane region" description="Helical" evidence="9">
    <location>
        <begin position="134"/>
        <end position="158"/>
    </location>
</feature>
<keyword evidence="4" id="KW-1003">Cell membrane</keyword>
<evidence type="ECO:0000256" key="9">
    <source>
        <dbReference type="SAM" id="Phobius"/>
    </source>
</evidence>
<feature type="transmembrane region" description="Helical" evidence="9">
    <location>
        <begin position="103"/>
        <end position="128"/>
    </location>
</feature>
<evidence type="ECO:0000256" key="1">
    <source>
        <dbReference type="ARBA" id="ARBA00004651"/>
    </source>
</evidence>
<dbReference type="PANTHER" id="PTHR30425">
    <property type="entry name" value="PHOSPHATE TRANSPORT SYSTEM PERMEASE PROTEIN PST"/>
    <property type="match status" value="1"/>
</dbReference>
<evidence type="ECO:0000256" key="5">
    <source>
        <dbReference type="ARBA" id="ARBA00022592"/>
    </source>
</evidence>
<dbReference type="InterPro" id="IPR051124">
    <property type="entry name" value="Phosphate_Transport_Permease"/>
</dbReference>
<evidence type="ECO:0000256" key="8">
    <source>
        <dbReference type="ARBA" id="ARBA00023136"/>
    </source>
</evidence>
<sequence>MLEKWIERVLFVSMLFCALCITAVFGFLVYFSCPLLSNARGLAGIFSSVWKPFIGEFGILPMLAGTFSLAFLALVLACPLAIGITCFIQGLAPARPANAVRSLVYFMTSIPTVIYGFVAVFVLVPIIRDTFNRGAGFCLMTSAITLSMLIIPTMVITLEADMRQRAEEVRLGARSLGLTPAQELLWILLPCSGRGIVVAMVLGFGRAVGDTLVALMVAGNAPVIPQSLLDSIRTLTAHIALVVATDSQDQAYYSIFAAGLLLFLIMALLTVLIRTIGGRFGQREKRHERAS</sequence>
<evidence type="ECO:0000256" key="6">
    <source>
        <dbReference type="ARBA" id="ARBA00022692"/>
    </source>
</evidence>
<dbReference type="GO" id="GO:0055085">
    <property type="term" value="P:transmembrane transport"/>
    <property type="evidence" value="ECO:0007669"/>
    <property type="project" value="InterPro"/>
</dbReference>
<keyword evidence="8 9" id="KW-0472">Membrane</keyword>
<comment type="subcellular location">
    <subcellularLocation>
        <location evidence="1">Cell membrane</location>
        <topology evidence="1">Multi-pass membrane protein</topology>
    </subcellularLocation>
</comment>
<feature type="transmembrane region" description="Helical" evidence="9">
    <location>
        <begin position="251"/>
        <end position="276"/>
    </location>
</feature>
<organism evidence="11">
    <name type="scientific">anaerobic digester metagenome</name>
    <dbReference type="NCBI Taxonomy" id="1263854"/>
    <lineage>
        <taxon>unclassified sequences</taxon>
        <taxon>metagenomes</taxon>
        <taxon>ecological metagenomes</taxon>
    </lineage>
</organism>
<evidence type="ECO:0000259" key="10">
    <source>
        <dbReference type="PROSITE" id="PS50928"/>
    </source>
</evidence>
<dbReference type="CDD" id="cd06261">
    <property type="entry name" value="TM_PBP2"/>
    <property type="match status" value="1"/>
</dbReference>
<reference evidence="11" key="1">
    <citation type="submission" date="2019-03" db="EMBL/GenBank/DDBJ databases">
        <authorList>
            <person name="Hao L."/>
        </authorList>
    </citation>
    <scope>NUCLEOTIDE SEQUENCE</scope>
</reference>
<keyword evidence="7 9" id="KW-1133">Transmembrane helix</keyword>
<dbReference type="GO" id="GO:0005886">
    <property type="term" value="C:plasma membrane"/>
    <property type="evidence" value="ECO:0007669"/>
    <property type="project" value="UniProtKB-SubCell"/>
</dbReference>
<dbReference type="Pfam" id="PF00528">
    <property type="entry name" value="BPD_transp_1"/>
    <property type="match status" value="1"/>
</dbReference>
<keyword evidence="5" id="KW-0592">Phosphate transport</keyword>
<evidence type="ECO:0000256" key="3">
    <source>
        <dbReference type="ARBA" id="ARBA00022448"/>
    </source>
</evidence>
<feature type="transmembrane region" description="Helical" evidence="9">
    <location>
        <begin position="9"/>
        <end position="31"/>
    </location>
</feature>
<accession>A0A485M713</accession>
<name>A0A485M713_9ZZZZ</name>
<dbReference type="PANTHER" id="PTHR30425:SF1">
    <property type="entry name" value="PHOSPHATE TRANSPORT SYSTEM PERMEASE PROTEIN PSTC"/>
    <property type="match status" value="1"/>
</dbReference>
<evidence type="ECO:0000313" key="11">
    <source>
        <dbReference type="EMBL" id="VFU18539.1"/>
    </source>
</evidence>
<evidence type="ECO:0000256" key="2">
    <source>
        <dbReference type="ARBA" id="ARBA00007069"/>
    </source>
</evidence>